<dbReference type="AlphaFoldDB" id="A0A561WBK5"/>
<feature type="domain" description="Pyrrolo-quinoline quinone repeat" evidence="1">
    <location>
        <begin position="232"/>
        <end position="351"/>
    </location>
</feature>
<dbReference type="InterPro" id="IPR015943">
    <property type="entry name" value="WD40/YVTN_repeat-like_dom_sf"/>
</dbReference>
<dbReference type="Gene3D" id="2.130.10.10">
    <property type="entry name" value="YVTN repeat-like/Quinoprotein amine dehydrogenase"/>
    <property type="match status" value="1"/>
</dbReference>
<dbReference type="InterPro" id="IPR011047">
    <property type="entry name" value="Quinoprotein_ADH-like_sf"/>
</dbReference>
<dbReference type="PANTHER" id="PTHR34512">
    <property type="entry name" value="CELL SURFACE PROTEIN"/>
    <property type="match status" value="1"/>
</dbReference>
<dbReference type="Proteomes" id="UP000320239">
    <property type="component" value="Unassembled WGS sequence"/>
</dbReference>
<dbReference type="Pfam" id="PF13360">
    <property type="entry name" value="PQQ_2"/>
    <property type="match status" value="1"/>
</dbReference>
<accession>A0A561WBK5</accession>
<dbReference type="OrthoDB" id="3289219at2"/>
<keyword evidence="3" id="KW-1185">Reference proteome</keyword>
<evidence type="ECO:0000313" key="2">
    <source>
        <dbReference type="EMBL" id="TWG21225.1"/>
    </source>
</evidence>
<dbReference type="SUPFAM" id="SSF50998">
    <property type="entry name" value="Quinoprotein alcohol dehydrogenase-like"/>
    <property type="match status" value="1"/>
</dbReference>
<protein>
    <submittedName>
        <fullName evidence="2">Outer membrane protein assembly factor BamB</fullName>
    </submittedName>
</protein>
<dbReference type="PANTHER" id="PTHR34512:SF30">
    <property type="entry name" value="OUTER MEMBRANE PROTEIN ASSEMBLY FACTOR BAMB"/>
    <property type="match status" value="1"/>
</dbReference>
<gene>
    <name evidence="2" type="ORF">FHX34_103763</name>
</gene>
<proteinExistence type="predicted"/>
<evidence type="ECO:0000259" key="1">
    <source>
        <dbReference type="Pfam" id="PF13360"/>
    </source>
</evidence>
<evidence type="ECO:0000313" key="3">
    <source>
        <dbReference type="Proteomes" id="UP000320239"/>
    </source>
</evidence>
<dbReference type="InterPro" id="IPR002372">
    <property type="entry name" value="PQQ_rpt_dom"/>
</dbReference>
<name>A0A561WBK5_ACTTI</name>
<dbReference type="RefSeq" id="WP_122979877.1">
    <property type="nucleotide sequence ID" value="NZ_BOMX01000172.1"/>
</dbReference>
<reference evidence="2 3" key="1">
    <citation type="submission" date="2019-06" db="EMBL/GenBank/DDBJ databases">
        <title>Sequencing the genomes of 1000 actinobacteria strains.</title>
        <authorList>
            <person name="Klenk H.-P."/>
        </authorList>
    </citation>
    <scope>NUCLEOTIDE SEQUENCE [LARGE SCALE GENOMIC DNA]</scope>
    <source>
        <strain evidence="2 3">DSM 43866</strain>
    </source>
</reference>
<organism evidence="2 3">
    <name type="scientific">Actinoplanes teichomyceticus</name>
    <dbReference type="NCBI Taxonomy" id="1867"/>
    <lineage>
        <taxon>Bacteria</taxon>
        <taxon>Bacillati</taxon>
        <taxon>Actinomycetota</taxon>
        <taxon>Actinomycetes</taxon>
        <taxon>Micromonosporales</taxon>
        <taxon>Micromonosporaceae</taxon>
        <taxon>Actinoplanes</taxon>
    </lineage>
</organism>
<comment type="caution">
    <text evidence="2">The sequence shown here is derived from an EMBL/GenBank/DDBJ whole genome shotgun (WGS) entry which is preliminary data.</text>
</comment>
<dbReference type="Gene3D" id="2.140.10.10">
    <property type="entry name" value="Quinoprotein alcohol dehydrogenase-like superfamily"/>
    <property type="match status" value="1"/>
</dbReference>
<dbReference type="EMBL" id="VIWY01000003">
    <property type="protein sequence ID" value="TWG21225.1"/>
    <property type="molecule type" value="Genomic_DNA"/>
</dbReference>
<sequence length="390" mass="41094">MPARTPAAVLSLLLAVGAAAAPAAAAPAPPAWEHPGYDAGDSYHNPHESAITATSIGRLVRKWSVRLRPATAETCSKPSAPVLRDGTAFVTDHRGVAAYAAGTGKAVWDFDWDEPSENFAPRLALSDHLLVGVSTDCQSTSNPHGRVTVWADGKLRWTLPLDGVDQAVVDRGVVVIAQHDAASGFADISAYRVFDGRRLWYRERAGTAGVSAGGTLLVFQLGPDDTPSGESSAVDVETGRTLWTRKQTWYVQAAGPAADRFYAVDGTGALAAVARADGRVVWRTPIEAGADVRSGWRDDLLAADRDRVYRAHDRTVEALDAATGRRLWSTRLPAGARQPVVAGGLVYTGGAVLKAADGEPVGRSLAGAVVVTGGRLYQVDRDVLTAYAPA</sequence>